<dbReference type="PIRSF" id="PIRSF031501">
    <property type="entry name" value="QueT"/>
    <property type="match status" value="1"/>
</dbReference>
<protein>
    <submittedName>
        <fullName evidence="2">Membrane protein</fullName>
    </submittedName>
</protein>
<dbReference type="PANTHER" id="PTHR40044:SF1">
    <property type="entry name" value="INTEGRAL MEMBRANE PROTEIN"/>
    <property type="match status" value="1"/>
</dbReference>
<dbReference type="EMBL" id="JBEPLW010000008">
    <property type="protein sequence ID" value="MET3575530.1"/>
    <property type="molecule type" value="Genomic_DNA"/>
</dbReference>
<gene>
    <name evidence="2" type="ORF">ABID49_001435</name>
</gene>
<organism evidence="2 3">
    <name type="scientific">Bhargavaea ullalensis</name>
    <dbReference type="NCBI Taxonomy" id="1265685"/>
    <lineage>
        <taxon>Bacteria</taxon>
        <taxon>Bacillati</taxon>
        <taxon>Bacillota</taxon>
        <taxon>Bacilli</taxon>
        <taxon>Bacillales</taxon>
        <taxon>Caryophanaceae</taxon>
        <taxon>Bhargavaea</taxon>
    </lineage>
</organism>
<evidence type="ECO:0000313" key="2">
    <source>
        <dbReference type="EMBL" id="MET3575530.1"/>
    </source>
</evidence>
<dbReference type="Pfam" id="PF06177">
    <property type="entry name" value="QueT"/>
    <property type="match status" value="1"/>
</dbReference>
<proteinExistence type="predicted"/>
<feature type="transmembrane region" description="Helical" evidence="1">
    <location>
        <begin position="70"/>
        <end position="91"/>
    </location>
</feature>
<dbReference type="RefSeq" id="WP_354196760.1">
    <property type="nucleotide sequence ID" value="NZ_JBEPLW010000008.1"/>
</dbReference>
<sequence>MKIKTMAINAVIAALYLAVSLLILPFGYGSIQFRISEMFNHLVVFNKKYLWGIVLGVFITNMFAPDKLDLLFGTFHSLISLSITIWICRFIKGKTQGMLANTIVFTFTMIIIAVELVIIMKAPLSVLWITWGTLALSEFAVMLIGIPLISALNKRIDFKRLIEN</sequence>
<keyword evidence="3" id="KW-1185">Reference proteome</keyword>
<feature type="transmembrane region" description="Helical" evidence="1">
    <location>
        <begin position="6"/>
        <end position="28"/>
    </location>
</feature>
<keyword evidence="1" id="KW-0472">Membrane</keyword>
<dbReference type="Proteomes" id="UP001549099">
    <property type="component" value="Unassembled WGS sequence"/>
</dbReference>
<dbReference type="InterPro" id="IPR010387">
    <property type="entry name" value="QueT"/>
</dbReference>
<comment type="caution">
    <text evidence="2">The sequence shown here is derived from an EMBL/GenBank/DDBJ whole genome shotgun (WGS) entry which is preliminary data.</text>
</comment>
<dbReference type="PANTHER" id="PTHR40044">
    <property type="entry name" value="INTEGRAL MEMBRANE PROTEIN-RELATED"/>
    <property type="match status" value="1"/>
</dbReference>
<keyword evidence="1" id="KW-1133">Transmembrane helix</keyword>
<feature type="transmembrane region" description="Helical" evidence="1">
    <location>
        <begin position="98"/>
        <end position="120"/>
    </location>
</feature>
<keyword evidence="1" id="KW-0812">Transmembrane</keyword>
<evidence type="ECO:0000256" key="1">
    <source>
        <dbReference type="SAM" id="Phobius"/>
    </source>
</evidence>
<accession>A0ABV2GB74</accession>
<evidence type="ECO:0000313" key="3">
    <source>
        <dbReference type="Proteomes" id="UP001549099"/>
    </source>
</evidence>
<reference evidence="2 3" key="1">
    <citation type="submission" date="2024-06" db="EMBL/GenBank/DDBJ databases">
        <title>Genomic Encyclopedia of Type Strains, Phase IV (KMG-IV): sequencing the most valuable type-strain genomes for metagenomic binning, comparative biology and taxonomic classification.</title>
        <authorList>
            <person name="Goeker M."/>
        </authorList>
    </citation>
    <scope>NUCLEOTIDE SEQUENCE [LARGE SCALE GENOMIC DNA]</scope>
    <source>
        <strain evidence="2 3">DSM 26128</strain>
    </source>
</reference>
<name>A0ABV2GB74_9BACL</name>
<feature type="transmembrane region" description="Helical" evidence="1">
    <location>
        <begin position="126"/>
        <end position="152"/>
    </location>
</feature>